<feature type="transmembrane region" description="Helical" evidence="1">
    <location>
        <begin position="357"/>
        <end position="375"/>
    </location>
</feature>
<feature type="transmembrane region" description="Helical" evidence="1">
    <location>
        <begin position="303"/>
        <end position="319"/>
    </location>
</feature>
<keyword evidence="1" id="KW-1133">Transmembrane helix</keyword>
<dbReference type="PANTHER" id="PTHR38454">
    <property type="entry name" value="INTEGRAL MEMBRANE PROTEIN-RELATED"/>
    <property type="match status" value="1"/>
</dbReference>
<feature type="transmembrane region" description="Helical" evidence="1">
    <location>
        <begin position="134"/>
        <end position="150"/>
    </location>
</feature>
<dbReference type="AlphaFoldDB" id="A0A9D2M0C8"/>
<organism evidence="2 3">
    <name type="scientific">Candidatus Ruthenibacterium avium</name>
    <dbReference type="NCBI Taxonomy" id="2838751"/>
    <lineage>
        <taxon>Bacteria</taxon>
        <taxon>Bacillati</taxon>
        <taxon>Bacillota</taxon>
        <taxon>Clostridia</taxon>
        <taxon>Eubacteriales</taxon>
        <taxon>Oscillospiraceae</taxon>
        <taxon>Ruthenibacterium</taxon>
    </lineage>
</organism>
<feature type="transmembrane region" description="Helical" evidence="1">
    <location>
        <begin position="262"/>
        <end position="283"/>
    </location>
</feature>
<dbReference type="PANTHER" id="PTHR38454:SF1">
    <property type="entry name" value="INTEGRAL MEMBRANE PROTEIN"/>
    <property type="match status" value="1"/>
</dbReference>
<protein>
    <submittedName>
        <fullName evidence="2">YfhO family protein</fullName>
    </submittedName>
</protein>
<feature type="transmembrane region" description="Helical" evidence="1">
    <location>
        <begin position="12"/>
        <end position="34"/>
    </location>
</feature>
<accession>A0A9D2M0C8</accession>
<feature type="transmembrane region" description="Helical" evidence="1">
    <location>
        <begin position="423"/>
        <end position="440"/>
    </location>
</feature>
<keyword evidence="1" id="KW-0472">Membrane</keyword>
<dbReference type="Proteomes" id="UP000824209">
    <property type="component" value="Unassembled WGS sequence"/>
</dbReference>
<dbReference type="Pfam" id="PF09586">
    <property type="entry name" value="YfhO"/>
    <property type="match status" value="2"/>
</dbReference>
<evidence type="ECO:0000313" key="2">
    <source>
        <dbReference type="EMBL" id="HJB38827.1"/>
    </source>
</evidence>
<feature type="transmembrane region" description="Helical" evidence="1">
    <location>
        <begin position="101"/>
        <end position="122"/>
    </location>
</feature>
<dbReference type="InterPro" id="IPR018580">
    <property type="entry name" value="Uncharacterised_YfhO"/>
</dbReference>
<proteinExistence type="predicted"/>
<evidence type="ECO:0000313" key="3">
    <source>
        <dbReference type="Proteomes" id="UP000824209"/>
    </source>
</evidence>
<feature type="transmembrane region" description="Helical" evidence="1">
    <location>
        <begin position="387"/>
        <end position="403"/>
    </location>
</feature>
<name>A0A9D2M0C8_9FIRM</name>
<dbReference type="EMBL" id="DWYA01000004">
    <property type="protein sequence ID" value="HJB38827.1"/>
    <property type="molecule type" value="Genomic_DNA"/>
</dbReference>
<feature type="transmembrane region" description="Helical" evidence="1">
    <location>
        <begin position="780"/>
        <end position="801"/>
    </location>
</feature>
<reference evidence="2" key="1">
    <citation type="journal article" date="2021" name="PeerJ">
        <title>Extensive microbial diversity within the chicken gut microbiome revealed by metagenomics and culture.</title>
        <authorList>
            <person name="Gilroy R."/>
            <person name="Ravi A."/>
            <person name="Getino M."/>
            <person name="Pursley I."/>
            <person name="Horton D.L."/>
            <person name="Alikhan N.F."/>
            <person name="Baker D."/>
            <person name="Gharbi K."/>
            <person name="Hall N."/>
            <person name="Watson M."/>
            <person name="Adriaenssens E.M."/>
            <person name="Foster-Nyarko E."/>
            <person name="Jarju S."/>
            <person name="Secka A."/>
            <person name="Antonio M."/>
            <person name="Oren A."/>
            <person name="Chaudhuri R.R."/>
            <person name="La Ragione R."/>
            <person name="Hildebrand F."/>
            <person name="Pallen M.J."/>
        </authorList>
    </citation>
    <scope>NUCLEOTIDE SEQUENCE</scope>
    <source>
        <strain evidence="2">ChiBcec8-14828</strain>
    </source>
</reference>
<sequence>MKSLTERDWGKGYWFTFLVCCLGAFAIYLPFLFIDKGLFQYCGDFNTQQIPFYTYMNGFVKSGAGQWSWETDLGTSVVNSYAFYLLGSPFFWLSVLLPQTWVPFAMVPLLVLKFGVCGLGAFTWLRRYSRTKSYAVIAACLYAFSGFTVYNTFFNHFVDCIALFPFLLWALDAYVYDGQRAVFPLMVAINCLNNYFFFAGQIVFLLLYFFIKLISKEYRITLPAFGRLAWESVLGVALGCLLLIPTALSLPENPRTVDLSSGFGFLMYGKVQQYFAILSSLFLPPDPTYLPNIFTDAVIKHTSMTAYLPMVSMVGVWAYCKAKPKTALTRILTACLVMALVPVLNSSFYALNSSYYARWYYMPILLMCAATMHALENTEEIDITRGMRFTGIITMLYIVFAIVPKEEDGVWSLGVVDNQPRFWLTYFTALLGLLLFAGFYSNMRGQRRFPAVLLCALLGFSWFYSVAHISLGKFPQWERDSAYRQQYFNAAPNIQWPEDDFFRTDTLNESDGGVYDNMSLLMEKPSLRFFNSVVTPSIMDFYPRVGVKRDVSSKPSPDLYALRGLLGVRYVITTLAQQQEFADAYGGYGYEYSFSDDTFAYFYNTNELPMGFAYDKYILLEQDAEEAAEAISDTPMQEAVESADDAPAEPTLMGLAENVRGNMLVRAIALTPEQIETYGHLMQPVTTQDTQDLNYDTYKEDVAKRRLTAVSDFTADHTGFTAHITLDAENLVFFSVPYDKGFTATVNGKEVTVERVSGGMSAVLCPAGESEIVFTYETPGWHTAVIVTGAGIVVWAGYAAYSVYEKQRRRKHA</sequence>
<feature type="transmembrane region" description="Helical" evidence="1">
    <location>
        <begin position="187"/>
        <end position="210"/>
    </location>
</feature>
<keyword evidence="1" id="KW-0812">Transmembrane</keyword>
<gene>
    <name evidence="2" type="ORF">H9943_00330</name>
</gene>
<reference evidence="2" key="2">
    <citation type="submission" date="2021-04" db="EMBL/GenBank/DDBJ databases">
        <authorList>
            <person name="Gilroy R."/>
        </authorList>
    </citation>
    <scope>NUCLEOTIDE SEQUENCE</scope>
    <source>
        <strain evidence="2">ChiBcec8-14828</strain>
    </source>
</reference>
<feature type="transmembrane region" description="Helical" evidence="1">
    <location>
        <begin position="331"/>
        <end position="351"/>
    </location>
</feature>
<feature type="transmembrane region" description="Helical" evidence="1">
    <location>
        <begin position="452"/>
        <end position="471"/>
    </location>
</feature>
<evidence type="ECO:0000256" key="1">
    <source>
        <dbReference type="SAM" id="Phobius"/>
    </source>
</evidence>
<comment type="caution">
    <text evidence="2">The sequence shown here is derived from an EMBL/GenBank/DDBJ whole genome shotgun (WGS) entry which is preliminary data.</text>
</comment>
<feature type="transmembrane region" description="Helical" evidence="1">
    <location>
        <begin position="156"/>
        <end position="175"/>
    </location>
</feature>
<feature type="transmembrane region" description="Helical" evidence="1">
    <location>
        <begin position="230"/>
        <end position="250"/>
    </location>
</feature>